<evidence type="ECO:0000313" key="4">
    <source>
        <dbReference type="Proteomes" id="UP000821837"/>
    </source>
</evidence>
<name>A0A9D4PWT1_RHISA</name>
<dbReference type="PANTHER" id="PTHR11733:SF241">
    <property type="entry name" value="GH26575P-RELATED"/>
    <property type="match status" value="1"/>
</dbReference>
<gene>
    <name evidence="3" type="ORF">HPB52_011029</name>
</gene>
<dbReference type="InterPro" id="IPR042089">
    <property type="entry name" value="Peptidase_M13_dom_2"/>
</dbReference>
<dbReference type="Gene3D" id="1.10.1380.10">
    <property type="entry name" value="Neutral endopeptidase , domain2"/>
    <property type="match status" value="1"/>
</dbReference>
<dbReference type="GO" id="GO:0004222">
    <property type="term" value="F:metalloendopeptidase activity"/>
    <property type="evidence" value="ECO:0007669"/>
    <property type="project" value="InterPro"/>
</dbReference>
<reference evidence="3" key="2">
    <citation type="submission" date="2021-09" db="EMBL/GenBank/DDBJ databases">
        <authorList>
            <person name="Jia N."/>
            <person name="Wang J."/>
            <person name="Shi W."/>
            <person name="Du L."/>
            <person name="Sun Y."/>
            <person name="Zhan W."/>
            <person name="Jiang J."/>
            <person name="Wang Q."/>
            <person name="Zhang B."/>
            <person name="Ji P."/>
            <person name="Sakyi L.B."/>
            <person name="Cui X."/>
            <person name="Yuan T."/>
            <person name="Jiang B."/>
            <person name="Yang W."/>
            <person name="Lam T.T.-Y."/>
            <person name="Chang Q."/>
            <person name="Ding S."/>
            <person name="Wang X."/>
            <person name="Zhu J."/>
            <person name="Ruan X."/>
            <person name="Zhao L."/>
            <person name="Wei J."/>
            <person name="Que T."/>
            <person name="Du C."/>
            <person name="Cheng J."/>
            <person name="Dai P."/>
            <person name="Han X."/>
            <person name="Huang E."/>
            <person name="Gao Y."/>
            <person name="Liu J."/>
            <person name="Shao H."/>
            <person name="Ye R."/>
            <person name="Li L."/>
            <person name="Wei W."/>
            <person name="Wang X."/>
            <person name="Wang C."/>
            <person name="Huo Q."/>
            <person name="Li W."/>
            <person name="Guo W."/>
            <person name="Chen H."/>
            <person name="Chen S."/>
            <person name="Zhou L."/>
            <person name="Zhou L."/>
            <person name="Ni X."/>
            <person name="Tian J."/>
            <person name="Zhou Y."/>
            <person name="Sheng Y."/>
            <person name="Liu T."/>
            <person name="Pan Y."/>
            <person name="Xia L."/>
            <person name="Li J."/>
            <person name="Zhao F."/>
            <person name="Cao W."/>
        </authorList>
    </citation>
    <scope>NUCLEOTIDE SEQUENCE</scope>
    <source>
        <strain evidence="3">Rsan-2018</strain>
        <tissue evidence="3">Larvae</tissue>
    </source>
</reference>
<dbReference type="GO" id="GO:0005886">
    <property type="term" value="C:plasma membrane"/>
    <property type="evidence" value="ECO:0007669"/>
    <property type="project" value="TreeGrafter"/>
</dbReference>
<keyword evidence="2" id="KW-1133">Transmembrane helix</keyword>
<dbReference type="Proteomes" id="UP000821837">
    <property type="component" value="Unassembled WGS sequence"/>
</dbReference>
<organism evidence="3 4">
    <name type="scientific">Rhipicephalus sanguineus</name>
    <name type="common">Brown dog tick</name>
    <name type="synonym">Ixodes sanguineus</name>
    <dbReference type="NCBI Taxonomy" id="34632"/>
    <lineage>
        <taxon>Eukaryota</taxon>
        <taxon>Metazoa</taxon>
        <taxon>Ecdysozoa</taxon>
        <taxon>Arthropoda</taxon>
        <taxon>Chelicerata</taxon>
        <taxon>Arachnida</taxon>
        <taxon>Acari</taxon>
        <taxon>Parasitiformes</taxon>
        <taxon>Ixodida</taxon>
        <taxon>Ixodoidea</taxon>
        <taxon>Ixodidae</taxon>
        <taxon>Rhipicephalinae</taxon>
        <taxon>Rhipicephalus</taxon>
        <taxon>Rhipicephalus</taxon>
    </lineage>
</organism>
<sequence length="699" mass="76863">MATQARQQLLDGAEATFRGPNPNREARRRFLHRASTTAAGGTTAIVVSLIVYFSMHKGLCPQQRPQHAEQKLDGGTRTSEHCAWESDHIGTLLASTASYGTACQDFYAFTCGRDRGYSPLEQSIVRASKHVANSKLRRDRNATETAAVLYASCMSSLASPKVPVRKNARTIPTVLKVRLDNALKKLDTPVAILEAQAFLSREHFPSFLTFWRDPNRVGEHFLDVREPLSTFLDDNAVVEVFLAAADALHVTDAGVKRLAASHLATIDQELKRKWEYSGRVETVSFQDLVDIDARVTEEEWRRFFGAESLEVSYLSSSVKVRGLENVKQALTAFFERMDPIGVAVYSLAHALLPEEMLHVHAGRERASASCLRLVRRAFGNAWYTTMTSEMTPVTTVEAPQKWTSVANDVASVLKKRIVVSSLFTDYADVSTAIAKINNLQTAVTNATNLSPPSVSGLITESLWRSLDPHNLYMNLLAFRRLPNATDYSSYGMNEFDDPRWRSKKDIFGNNGVFTVPEAALTSSFTCEDRFLNYATLGVVVADAMLRAIGGPFCVILGGGDSCLKNSTAAGPLEKVKTCLAAGLDYLESPVHPNGTYGDRSHLLDALVLSTAAFQVALEAGQAALGAKLLSNVSPEMEMRFLTRYCHHLCDQRLGAGSLATGALWARLRCNVAVMNSPMFGPLFKCTQKEQVFPTRCTVL</sequence>
<dbReference type="InterPro" id="IPR024079">
    <property type="entry name" value="MetalloPept_cat_dom_sf"/>
</dbReference>
<keyword evidence="2" id="KW-0812">Transmembrane</keyword>
<keyword evidence="4" id="KW-1185">Reference proteome</keyword>
<dbReference type="PROSITE" id="PS51885">
    <property type="entry name" value="NEPRILYSIN"/>
    <property type="match status" value="1"/>
</dbReference>
<comment type="caution">
    <text evidence="3">The sequence shown here is derived from an EMBL/GenBank/DDBJ whole genome shotgun (WGS) entry which is preliminary data.</text>
</comment>
<dbReference type="Gene3D" id="3.40.390.10">
    <property type="entry name" value="Collagenase (Catalytic Domain)"/>
    <property type="match status" value="1"/>
</dbReference>
<evidence type="ECO:0000256" key="2">
    <source>
        <dbReference type="SAM" id="Phobius"/>
    </source>
</evidence>
<proteinExistence type="predicted"/>
<reference evidence="3" key="1">
    <citation type="journal article" date="2020" name="Cell">
        <title>Large-Scale Comparative Analyses of Tick Genomes Elucidate Their Genetic Diversity and Vector Capacities.</title>
        <authorList>
            <consortium name="Tick Genome and Microbiome Consortium (TIGMIC)"/>
            <person name="Jia N."/>
            <person name="Wang J."/>
            <person name="Shi W."/>
            <person name="Du L."/>
            <person name="Sun Y."/>
            <person name="Zhan W."/>
            <person name="Jiang J.F."/>
            <person name="Wang Q."/>
            <person name="Zhang B."/>
            <person name="Ji P."/>
            <person name="Bell-Sakyi L."/>
            <person name="Cui X.M."/>
            <person name="Yuan T.T."/>
            <person name="Jiang B.G."/>
            <person name="Yang W.F."/>
            <person name="Lam T.T."/>
            <person name="Chang Q.C."/>
            <person name="Ding S.J."/>
            <person name="Wang X.J."/>
            <person name="Zhu J.G."/>
            <person name="Ruan X.D."/>
            <person name="Zhao L."/>
            <person name="Wei J.T."/>
            <person name="Ye R.Z."/>
            <person name="Que T.C."/>
            <person name="Du C.H."/>
            <person name="Zhou Y.H."/>
            <person name="Cheng J.X."/>
            <person name="Dai P.F."/>
            <person name="Guo W.B."/>
            <person name="Han X.H."/>
            <person name="Huang E.J."/>
            <person name="Li L.F."/>
            <person name="Wei W."/>
            <person name="Gao Y.C."/>
            <person name="Liu J.Z."/>
            <person name="Shao H.Z."/>
            <person name="Wang X."/>
            <person name="Wang C.C."/>
            <person name="Yang T.C."/>
            <person name="Huo Q.B."/>
            <person name="Li W."/>
            <person name="Chen H.Y."/>
            <person name="Chen S.E."/>
            <person name="Zhou L.G."/>
            <person name="Ni X.B."/>
            <person name="Tian J.H."/>
            <person name="Sheng Y."/>
            <person name="Liu T."/>
            <person name="Pan Y.S."/>
            <person name="Xia L.Y."/>
            <person name="Li J."/>
            <person name="Zhao F."/>
            <person name="Cao W.C."/>
        </authorList>
    </citation>
    <scope>NUCLEOTIDE SEQUENCE</scope>
    <source>
        <strain evidence="3">Rsan-2018</strain>
    </source>
</reference>
<dbReference type="InterPro" id="IPR000718">
    <property type="entry name" value="Peptidase_M13"/>
</dbReference>
<protein>
    <submittedName>
        <fullName evidence="3">Uncharacterized protein</fullName>
    </submittedName>
</protein>
<dbReference type="PANTHER" id="PTHR11733">
    <property type="entry name" value="ZINC METALLOPROTEASE FAMILY M13 NEPRILYSIN-RELATED"/>
    <property type="match status" value="1"/>
</dbReference>
<evidence type="ECO:0000313" key="3">
    <source>
        <dbReference type="EMBL" id="KAH7956609.1"/>
    </source>
</evidence>
<evidence type="ECO:0000256" key="1">
    <source>
        <dbReference type="SAM" id="MobiDB-lite"/>
    </source>
</evidence>
<dbReference type="GO" id="GO:0016485">
    <property type="term" value="P:protein processing"/>
    <property type="evidence" value="ECO:0007669"/>
    <property type="project" value="TreeGrafter"/>
</dbReference>
<accession>A0A9D4PWT1</accession>
<keyword evidence="2" id="KW-0472">Membrane</keyword>
<feature type="transmembrane region" description="Helical" evidence="2">
    <location>
        <begin position="34"/>
        <end position="55"/>
    </location>
</feature>
<dbReference type="EMBL" id="JABSTV010001250">
    <property type="protein sequence ID" value="KAH7956609.1"/>
    <property type="molecule type" value="Genomic_DNA"/>
</dbReference>
<feature type="region of interest" description="Disordered" evidence="1">
    <location>
        <begin position="1"/>
        <end position="23"/>
    </location>
</feature>
<dbReference type="AlphaFoldDB" id="A0A9D4PWT1"/>
<dbReference type="SUPFAM" id="SSF55486">
    <property type="entry name" value="Metalloproteases ('zincins'), catalytic domain"/>
    <property type="match status" value="1"/>
</dbReference>